<sequence length="88" mass="9772">MMVRKLDGWLAAKVGGELVMMNAQKGNYIGLSEVGARVWELMDSTQDFEAICAELDREFDVVPEICRAEVKAFLEDLVEHGAVAIDRA</sequence>
<evidence type="ECO:0000313" key="2">
    <source>
        <dbReference type="Proteomes" id="UP001499951"/>
    </source>
</evidence>
<evidence type="ECO:0008006" key="3">
    <source>
        <dbReference type="Google" id="ProtNLM"/>
    </source>
</evidence>
<name>A0ABP3PJA9_9PROT</name>
<gene>
    <name evidence="1" type="ORF">GCM10008942_11730</name>
</gene>
<dbReference type="Gene3D" id="1.10.10.1150">
    <property type="entry name" value="Coenzyme PQQ synthesis protein D (PqqD)"/>
    <property type="match status" value="1"/>
</dbReference>
<dbReference type="InterPro" id="IPR041881">
    <property type="entry name" value="PqqD_sf"/>
</dbReference>
<dbReference type="Pfam" id="PF05402">
    <property type="entry name" value="PqqD"/>
    <property type="match status" value="1"/>
</dbReference>
<accession>A0ABP3PJA9</accession>
<dbReference type="Proteomes" id="UP001499951">
    <property type="component" value="Unassembled WGS sequence"/>
</dbReference>
<proteinExistence type="predicted"/>
<keyword evidence="2" id="KW-1185">Reference proteome</keyword>
<dbReference type="EMBL" id="BAAADD010000003">
    <property type="protein sequence ID" value="GAA0565026.1"/>
    <property type="molecule type" value="Genomic_DNA"/>
</dbReference>
<evidence type="ECO:0000313" key="1">
    <source>
        <dbReference type="EMBL" id="GAA0565026.1"/>
    </source>
</evidence>
<reference evidence="2" key="1">
    <citation type="journal article" date="2019" name="Int. J. Syst. Evol. Microbiol.">
        <title>The Global Catalogue of Microorganisms (GCM) 10K type strain sequencing project: providing services to taxonomists for standard genome sequencing and annotation.</title>
        <authorList>
            <consortium name="The Broad Institute Genomics Platform"/>
            <consortium name="The Broad Institute Genome Sequencing Center for Infectious Disease"/>
            <person name="Wu L."/>
            <person name="Ma J."/>
        </authorList>
    </citation>
    <scope>NUCLEOTIDE SEQUENCE [LARGE SCALE GENOMIC DNA]</scope>
    <source>
        <strain evidence="2">JCM 15089</strain>
    </source>
</reference>
<dbReference type="RefSeq" id="WP_166933636.1">
    <property type="nucleotide sequence ID" value="NZ_BAAADD010000003.1"/>
</dbReference>
<dbReference type="InterPro" id="IPR008792">
    <property type="entry name" value="PQQD"/>
</dbReference>
<comment type="caution">
    <text evidence="1">The sequence shown here is derived from an EMBL/GenBank/DDBJ whole genome shotgun (WGS) entry which is preliminary data.</text>
</comment>
<protein>
    <recommendedName>
        <fullName evidence="3">PqqD family protein</fullName>
    </recommendedName>
</protein>
<organism evidence="1 2">
    <name type="scientific">Rhizomicrobium electricum</name>
    <dbReference type="NCBI Taxonomy" id="480070"/>
    <lineage>
        <taxon>Bacteria</taxon>
        <taxon>Pseudomonadati</taxon>
        <taxon>Pseudomonadota</taxon>
        <taxon>Alphaproteobacteria</taxon>
        <taxon>Micropepsales</taxon>
        <taxon>Micropepsaceae</taxon>
        <taxon>Rhizomicrobium</taxon>
    </lineage>
</organism>